<evidence type="ECO:0000256" key="1">
    <source>
        <dbReference type="SAM" id="MobiDB-lite"/>
    </source>
</evidence>
<sequence length="57" mass="6397">MGWQFFKFVDITAWFLGARCKPSELRQKSSEVGVQTSELRPKSSEVAGQMSELGAEM</sequence>
<name>A0ABP3RKV4_9BACI</name>
<dbReference type="Proteomes" id="UP001500866">
    <property type="component" value="Unassembled WGS sequence"/>
</dbReference>
<feature type="region of interest" description="Disordered" evidence="1">
    <location>
        <begin position="32"/>
        <end position="57"/>
    </location>
</feature>
<dbReference type="EMBL" id="BAAADS010000020">
    <property type="protein sequence ID" value="GAA0609543.1"/>
    <property type="molecule type" value="Genomic_DNA"/>
</dbReference>
<gene>
    <name evidence="2" type="ORF">GCM10009001_28680</name>
</gene>
<accession>A0ABP3RKV4</accession>
<protein>
    <submittedName>
        <fullName evidence="2">Uncharacterized protein</fullName>
    </submittedName>
</protein>
<evidence type="ECO:0000313" key="2">
    <source>
        <dbReference type="EMBL" id="GAA0609543.1"/>
    </source>
</evidence>
<proteinExistence type="predicted"/>
<organism evidence="2 3">
    <name type="scientific">Virgibacillus siamensis</name>
    <dbReference type="NCBI Taxonomy" id="480071"/>
    <lineage>
        <taxon>Bacteria</taxon>
        <taxon>Bacillati</taxon>
        <taxon>Bacillota</taxon>
        <taxon>Bacilli</taxon>
        <taxon>Bacillales</taxon>
        <taxon>Bacillaceae</taxon>
        <taxon>Virgibacillus</taxon>
    </lineage>
</organism>
<reference evidence="3" key="1">
    <citation type="journal article" date="2019" name="Int. J. Syst. Evol. Microbiol.">
        <title>The Global Catalogue of Microorganisms (GCM) 10K type strain sequencing project: providing services to taxonomists for standard genome sequencing and annotation.</title>
        <authorList>
            <consortium name="The Broad Institute Genomics Platform"/>
            <consortium name="The Broad Institute Genome Sequencing Center for Infectious Disease"/>
            <person name="Wu L."/>
            <person name="Ma J."/>
        </authorList>
    </citation>
    <scope>NUCLEOTIDE SEQUENCE [LARGE SCALE GENOMIC DNA]</scope>
    <source>
        <strain evidence="3">JCM 15395</strain>
    </source>
</reference>
<keyword evidence="3" id="KW-1185">Reference proteome</keyword>
<evidence type="ECO:0000313" key="3">
    <source>
        <dbReference type="Proteomes" id="UP001500866"/>
    </source>
</evidence>
<comment type="caution">
    <text evidence="2">The sequence shown here is derived from an EMBL/GenBank/DDBJ whole genome shotgun (WGS) entry which is preliminary data.</text>
</comment>